<dbReference type="AlphaFoldDB" id="A0A7J6NX86"/>
<gene>
    <name evidence="1" type="ORF">FOZ60_003105</name>
</gene>
<accession>A0A7J6NX86</accession>
<organism evidence="1 2">
    <name type="scientific">Perkinsus olseni</name>
    <name type="common">Perkinsus atlanticus</name>
    <dbReference type="NCBI Taxonomy" id="32597"/>
    <lineage>
        <taxon>Eukaryota</taxon>
        <taxon>Sar</taxon>
        <taxon>Alveolata</taxon>
        <taxon>Perkinsozoa</taxon>
        <taxon>Perkinsea</taxon>
        <taxon>Perkinsida</taxon>
        <taxon>Perkinsidae</taxon>
        <taxon>Perkinsus</taxon>
    </lineage>
</organism>
<evidence type="ECO:0000313" key="2">
    <source>
        <dbReference type="Proteomes" id="UP000541610"/>
    </source>
</evidence>
<dbReference type="Proteomes" id="UP000541610">
    <property type="component" value="Unassembled WGS sequence"/>
</dbReference>
<dbReference type="InterPro" id="IPR036397">
    <property type="entry name" value="RNaseH_sf"/>
</dbReference>
<dbReference type="OrthoDB" id="7758825at2759"/>
<dbReference type="GO" id="GO:0003676">
    <property type="term" value="F:nucleic acid binding"/>
    <property type="evidence" value="ECO:0007669"/>
    <property type="project" value="InterPro"/>
</dbReference>
<dbReference type="SUPFAM" id="SSF53098">
    <property type="entry name" value="Ribonuclease H-like"/>
    <property type="match status" value="1"/>
</dbReference>
<comment type="caution">
    <text evidence="1">The sequence shown here is derived from an EMBL/GenBank/DDBJ whole genome shotgun (WGS) entry which is preliminary data.</text>
</comment>
<name>A0A7J6NX86_PEROL</name>
<reference evidence="1 2" key="1">
    <citation type="submission" date="2020-04" db="EMBL/GenBank/DDBJ databases">
        <title>Perkinsus olseni comparative genomics.</title>
        <authorList>
            <person name="Bogema D.R."/>
        </authorList>
    </citation>
    <scope>NUCLEOTIDE SEQUENCE [LARGE SCALE GENOMIC DNA]</scope>
    <source>
        <strain evidence="1">00978-12</strain>
    </source>
</reference>
<dbReference type="InterPro" id="IPR012337">
    <property type="entry name" value="RNaseH-like_sf"/>
</dbReference>
<sequence>MFAVVDLLKRIVRLVELGLKVKKISLSSDNGSAVAWCNSNISKVKGFDKLALGRLLNQYHEAQEILQIRGINLVTSHVKGAENQRADSLSRFPATLVFPRRIEAETPGVFLIDRPSEPNPHDENNDITCSLPTSDFKAKCRDILPEDDTKWRGLELRRLMLPADQQTQKERTNNKYFLTCEGNLYFRDIEQVDRLYIPSEKGPWADRLRTVFMALAHRHHLPATSMLSRLRSFGLSHRIGERFSTLMIDFAGPFHGVTVDAPGGPWTSPSILLLLDPFSGWLELKLCKAFVSELSVALWRAFGVVHTTGAGYHSEAQGAVENAVKYLKSGIRRLTAHVPVHMVFEGLDWISRVHNTSPRYDEDVTPEMVVYGARTRDCLDALLGDLGEKSSPTVDPDFLRDLSDKVQTIHHRWKGVLAEKRAANLIGDAREDPVEAGDATFRVIVDGLHKRRVLGPYTVININDEGTMATVKKPEEKKGNEKSVPTWQLYKAPSLDVVRSYGDLNLPSAQGLRSTPPSAGKLVGFRTYGEHDTTYIDLGKVIDEDGDVLTIQRYFLDDKDRWHDKNADHERVEIEVKKADICITGDEVKLDKQGRATSGLRRLLTAAGVDS</sequence>
<evidence type="ECO:0000313" key="1">
    <source>
        <dbReference type="EMBL" id="KAF4688157.1"/>
    </source>
</evidence>
<proteinExistence type="predicted"/>
<dbReference type="EMBL" id="JABANP010000160">
    <property type="protein sequence ID" value="KAF4688157.1"/>
    <property type="molecule type" value="Genomic_DNA"/>
</dbReference>
<dbReference type="Gene3D" id="3.30.420.10">
    <property type="entry name" value="Ribonuclease H-like superfamily/Ribonuclease H"/>
    <property type="match status" value="1"/>
</dbReference>
<protein>
    <submittedName>
        <fullName evidence="1">Uncharacterized protein</fullName>
    </submittedName>
</protein>